<protein>
    <submittedName>
        <fullName evidence="1">Uncharacterized protein</fullName>
    </submittedName>
</protein>
<accession>A0A9Q3BHA6</accession>
<gene>
    <name evidence="1" type="ORF">O181_004913</name>
</gene>
<reference evidence="1" key="1">
    <citation type="submission" date="2021-03" db="EMBL/GenBank/DDBJ databases">
        <title>Draft genome sequence of rust myrtle Austropuccinia psidii MF-1, a brazilian biotype.</title>
        <authorList>
            <person name="Quecine M.C."/>
            <person name="Pachon D.M.R."/>
            <person name="Bonatelli M.L."/>
            <person name="Correr F.H."/>
            <person name="Franceschini L.M."/>
            <person name="Leite T.F."/>
            <person name="Margarido G.R.A."/>
            <person name="Almeida C.A."/>
            <person name="Ferrarezi J.A."/>
            <person name="Labate C.A."/>
        </authorList>
    </citation>
    <scope>NUCLEOTIDE SEQUENCE</scope>
    <source>
        <strain evidence="1">MF-1</strain>
    </source>
</reference>
<comment type="caution">
    <text evidence="1">The sequence shown here is derived from an EMBL/GenBank/DDBJ whole genome shotgun (WGS) entry which is preliminary data.</text>
</comment>
<evidence type="ECO:0000313" key="1">
    <source>
        <dbReference type="EMBL" id="MBW0465198.1"/>
    </source>
</evidence>
<organism evidence="1 2">
    <name type="scientific">Austropuccinia psidii MF-1</name>
    <dbReference type="NCBI Taxonomy" id="1389203"/>
    <lineage>
        <taxon>Eukaryota</taxon>
        <taxon>Fungi</taxon>
        <taxon>Dikarya</taxon>
        <taxon>Basidiomycota</taxon>
        <taxon>Pucciniomycotina</taxon>
        <taxon>Pucciniomycetes</taxon>
        <taxon>Pucciniales</taxon>
        <taxon>Sphaerophragmiaceae</taxon>
        <taxon>Austropuccinia</taxon>
    </lineage>
</organism>
<keyword evidence="2" id="KW-1185">Reference proteome</keyword>
<evidence type="ECO:0000313" key="2">
    <source>
        <dbReference type="Proteomes" id="UP000765509"/>
    </source>
</evidence>
<dbReference type="EMBL" id="AVOT02000977">
    <property type="protein sequence ID" value="MBW0465198.1"/>
    <property type="molecule type" value="Genomic_DNA"/>
</dbReference>
<sequence length="352" mass="38581">MHQPHEQSLSTTSFIPSVFQQEPVSDMSMQQAQQQLPLTIAPAKNQMLTHLKPLTRLASEAPENSEPQSKVENIPSSVFNTQQNNKPVSFTFRAGNQELRPDLETVKPTMSLATGCVLDTLENKSLRPTIPRFLSLSDANNQANPIPKKTSSDKMCLSSIHTHEEDAPKSPEPIGGGKMANVEKPLPVVQYSVSSCQSQNSFGSKLSPIDLPPKSADHFVNLNPQPLVISTAKPLEKIPISCTQANDQLPKNIQSNPSKSVFSACASHSMPEKAKEPKIGPNRPQTPLNTSKEVLDAFKSSPPPKKAPKCNLYTVKILILKPPRFIVLWQLQKPTSGQTPYSSVPKMMTKAK</sequence>
<proteinExistence type="predicted"/>
<name>A0A9Q3BHA6_9BASI</name>
<dbReference type="AlphaFoldDB" id="A0A9Q3BHA6"/>
<dbReference type="Proteomes" id="UP000765509">
    <property type="component" value="Unassembled WGS sequence"/>
</dbReference>